<gene>
    <name evidence="1" type="ORF">O3V59_06895</name>
</gene>
<dbReference type="EMBL" id="JAPYYP010000006">
    <property type="protein sequence ID" value="MDA5108080.1"/>
    <property type="molecule type" value="Genomic_DNA"/>
</dbReference>
<protein>
    <submittedName>
        <fullName evidence="1">Flagellar protein</fullName>
    </submittedName>
</protein>
<sequence>MSLGKLSNCSRCGALFVQVVRDICPTCHQTIEKEYERCASYLRKRENRGATIYQLSEATGVSVKQITRFIRERRISIANNPNMGYPCERCGSLIRSGQYCDDCTKHLQRDIVQDLDVERRLEEEKRIRLAEATYRRKPNRDE</sequence>
<dbReference type="AlphaFoldDB" id="A0A9X3Z2Y7"/>
<dbReference type="RefSeq" id="WP_029100301.1">
    <property type="nucleotide sequence ID" value="NZ_JAPYYP010000006.1"/>
</dbReference>
<evidence type="ECO:0000313" key="2">
    <source>
        <dbReference type="Proteomes" id="UP001151071"/>
    </source>
</evidence>
<keyword evidence="1" id="KW-0969">Cilium</keyword>
<name>A0A9X3Z2Y7_9BACL</name>
<dbReference type="InterPro" id="IPR022258">
    <property type="entry name" value="Flagellar_operon_YvyF"/>
</dbReference>
<keyword evidence="1" id="KW-0282">Flagellum</keyword>
<dbReference type="Proteomes" id="UP001151071">
    <property type="component" value="Unassembled WGS sequence"/>
</dbReference>
<comment type="caution">
    <text evidence="1">The sequence shown here is derived from an EMBL/GenBank/DDBJ whole genome shotgun (WGS) entry which is preliminary data.</text>
</comment>
<accession>A0A9X3Z2Y7</accession>
<keyword evidence="1" id="KW-0966">Cell projection</keyword>
<dbReference type="NCBIfam" id="TIGR03826">
    <property type="entry name" value="YvyF"/>
    <property type="match status" value="1"/>
</dbReference>
<keyword evidence="2" id="KW-1185">Reference proteome</keyword>
<organism evidence="1 2">
    <name type="scientific">Brevibacillus thermoruber</name>
    <dbReference type="NCBI Taxonomy" id="33942"/>
    <lineage>
        <taxon>Bacteria</taxon>
        <taxon>Bacillati</taxon>
        <taxon>Bacillota</taxon>
        <taxon>Bacilli</taxon>
        <taxon>Bacillales</taxon>
        <taxon>Paenibacillaceae</taxon>
        <taxon>Brevibacillus</taxon>
    </lineage>
</organism>
<proteinExistence type="predicted"/>
<reference evidence="1" key="1">
    <citation type="submission" date="2022-12" db="EMBL/GenBank/DDBJ databases">
        <title>Draft genome sequence of the thermophilic strain Brevibacillus thermoruber HT42, isolated from Los Humeros, Puebla, Mexico, with biotechnological potential.</title>
        <authorList>
            <person name="Lara Sanchez J."/>
            <person name="Solis Palacios R."/>
            <person name="Bustos Baena A.S."/>
            <person name="Ruz Baez A.E."/>
            <person name="Espinosa Luna G."/>
            <person name="Oliart Ros R.M."/>
        </authorList>
    </citation>
    <scope>NUCLEOTIDE SEQUENCE</scope>
    <source>
        <strain evidence="1">HT42</strain>
    </source>
</reference>
<evidence type="ECO:0000313" key="1">
    <source>
        <dbReference type="EMBL" id="MDA5108080.1"/>
    </source>
</evidence>